<dbReference type="RefSeq" id="WP_166173310.1">
    <property type="nucleotide sequence ID" value="NZ_CP045119.1"/>
</dbReference>
<dbReference type="AlphaFoldDB" id="A0A6G8Q5E3"/>
<evidence type="ECO:0000313" key="5">
    <source>
        <dbReference type="EMBL" id="QIN81686.1"/>
    </source>
</evidence>
<dbReference type="InterPro" id="IPR036895">
    <property type="entry name" value="Uracil-DNA_glycosylase-like_sf"/>
</dbReference>
<evidence type="ECO:0000256" key="1">
    <source>
        <dbReference type="ARBA" id="ARBA00022763"/>
    </source>
</evidence>
<keyword evidence="2 5" id="KW-0378">Hydrolase</keyword>
<dbReference type="Gene3D" id="3.40.470.10">
    <property type="entry name" value="Uracil-DNA glycosylase-like domain"/>
    <property type="match status" value="1"/>
</dbReference>
<dbReference type="SUPFAM" id="SSF52141">
    <property type="entry name" value="Uracil-DNA glycosylase-like"/>
    <property type="match status" value="1"/>
</dbReference>
<evidence type="ECO:0000313" key="6">
    <source>
        <dbReference type="Proteomes" id="UP000501452"/>
    </source>
</evidence>
<proteinExistence type="predicted"/>
<dbReference type="CDD" id="cd10028">
    <property type="entry name" value="UDG-F2_TDG_MUG"/>
    <property type="match status" value="1"/>
</dbReference>
<evidence type="ECO:0000256" key="2">
    <source>
        <dbReference type="ARBA" id="ARBA00022801"/>
    </source>
</evidence>
<dbReference type="SMART" id="SM00986">
    <property type="entry name" value="UDG"/>
    <property type="match status" value="1"/>
</dbReference>
<protein>
    <submittedName>
        <fullName evidence="5">G/U mismatch-specific DNA glycosylase</fullName>
        <ecNumber evidence="5">3.2.2.28</ecNumber>
    </submittedName>
</protein>
<dbReference type="Pfam" id="PF03167">
    <property type="entry name" value="UDG"/>
    <property type="match status" value="1"/>
</dbReference>
<dbReference type="InterPro" id="IPR015637">
    <property type="entry name" value="MUG/TDG"/>
</dbReference>
<dbReference type="EC" id="3.2.2.28" evidence="5"/>
<organism evidence="5 6">
    <name type="scientific">Rubrobacter tropicus</name>
    <dbReference type="NCBI Taxonomy" id="2653851"/>
    <lineage>
        <taxon>Bacteria</taxon>
        <taxon>Bacillati</taxon>
        <taxon>Actinomycetota</taxon>
        <taxon>Rubrobacteria</taxon>
        <taxon>Rubrobacterales</taxon>
        <taxon>Rubrobacteraceae</taxon>
        <taxon>Rubrobacter</taxon>
    </lineage>
</organism>
<accession>A0A6G8Q5E3</accession>
<dbReference type="GO" id="GO:0004844">
    <property type="term" value="F:uracil DNA N-glycosylase activity"/>
    <property type="evidence" value="ECO:0007669"/>
    <property type="project" value="TreeGrafter"/>
</dbReference>
<evidence type="ECO:0000259" key="4">
    <source>
        <dbReference type="SMART" id="SM00986"/>
    </source>
</evidence>
<dbReference type="Proteomes" id="UP000501452">
    <property type="component" value="Chromosome"/>
</dbReference>
<keyword evidence="6" id="KW-1185">Reference proteome</keyword>
<dbReference type="EMBL" id="CP045119">
    <property type="protein sequence ID" value="QIN81686.1"/>
    <property type="molecule type" value="Genomic_DNA"/>
</dbReference>
<feature type="domain" description="Uracil-DNA glycosylase-like" evidence="4">
    <location>
        <begin position="3"/>
        <end position="158"/>
    </location>
</feature>
<sequence length="169" mass="19018">MATDLLRPGLRLLFCGYNPSLLSGTTGRHYAHPGNRFWRVLHAAGITERLRKPEEDEALLDEGIGFTNLCPRPTRRADELSREEIRTGAEALETKLERYRPATVAYTGIGVYKWFRATSKAGWGVQPEPAVPGVADVVVPSPSGLNRMRFEELVEHYRVLKRFVEGSRP</sequence>
<keyword evidence="1" id="KW-0227">DNA damage</keyword>
<dbReference type="NCBIfam" id="NF007570">
    <property type="entry name" value="PRK10201.1"/>
    <property type="match status" value="1"/>
</dbReference>
<dbReference type="PANTHER" id="PTHR12159:SF9">
    <property type="entry name" value="G_T MISMATCH-SPECIFIC THYMINE DNA GLYCOSYLASE"/>
    <property type="match status" value="1"/>
</dbReference>
<reference evidence="5 6" key="1">
    <citation type="submission" date="2019-10" db="EMBL/GenBank/DDBJ databases">
        <title>Rubrobacter sp nov SCSIO 52090 isolated from a deep-sea sediment in the South China Sea.</title>
        <authorList>
            <person name="Chen R.W."/>
        </authorList>
    </citation>
    <scope>NUCLEOTIDE SEQUENCE [LARGE SCALE GENOMIC DNA]</scope>
    <source>
        <strain evidence="5 6">SCSIO 52909</strain>
    </source>
</reference>
<name>A0A6G8Q5E3_9ACTN</name>
<dbReference type="InterPro" id="IPR005122">
    <property type="entry name" value="Uracil-DNA_glycosylase-like"/>
</dbReference>
<keyword evidence="5" id="KW-0326">Glycosidase</keyword>
<dbReference type="GO" id="GO:0008263">
    <property type="term" value="F:pyrimidine-specific mismatch base pair DNA N-glycosylase activity"/>
    <property type="evidence" value="ECO:0007669"/>
    <property type="project" value="TreeGrafter"/>
</dbReference>
<dbReference type="PANTHER" id="PTHR12159">
    <property type="entry name" value="G/T AND G/U MISMATCH-SPECIFIC DNA GLYCOSYLASE"/>
    <property type="match status" value="1"/>
</dbReference>
<keyword evidence="3" id="KW-0234">DNA repair</keyword>
<gene>
    <name evidence="5" type="ORF">GBA63_02840</name>
</gene>
<dbReference type="SMART" id="SM00987">
    <property type="entry name" value="UreE_C"/>
    <property type="match status" value="1"/>
</dbReference>
<evidence type="ECO:0000256" key="3">
    <source>
        <dbReference type="ARBA" id="ARBA00023204"/>
    </source>
</evidence>
<dbReference type="KEGG" id="rub:GBA63_02840"/>
<dbReference type="GO" id="GO:0006285">
    <property type="term" value="P:base-excision repair, AP site formation"/>
    <property type="evidence" value="ECO:0007669"/>
    <property type="project" value="InterPro"/>
</dbReference>